<dbReference type="PANTHER" id="PTHR46069:SF1">
    <property type="entry name" value="CHROMOSOME UNDETERMINED SCAFFOLD_125, WHOLE GENOME SHOTGUN SEQUENCE"/>
    <property type="match status" value="1"/>
</dbReference>
<sequence length="488" mass="54895">MGDAKVVPTKPSTLPEVGFGRRKVAAVAATKLLARKKKATLLHKTAPKPPLTYQYHVGKGNNSRLILQALRKRPWFVPKNDSSKQRVFVWEMYRNRKRFEREKNRIACNHLEHNTCLVNKDGLYRTMRAYCATEGREPMDQFMPLTFHVTTLEDEEWTSFKAAFVKHSTEEQEARATNLWILKPASMSNRGFGIRVANDLAEIEAIVSTEARKDARCGGWVCQKYIERPLLIDGRKFDIRAFCLLVTDRKGRIQAYAHRSCSYVRTSSTKYSLKPQDLAKKGVHLVNDGVQNKEESYGKFEAGNKLALADFAQRVDAPANWLEETLIPRMEAIMRYTIDAAHARLNPKKRQACFELLGFDFMLDADLRVDLIEINSNPCLETWSCPLLEGLIPKLVDDVLRVGLDQILPPPSKAKLTKRQTEAVEALEAAGHDFTKIFGPSEEHVHFAEAPAEPASEPTAEPSAGTAAGGGWVKRVDPDTGAAFFAKE</sequence>
<dbReference type="PROSITE" id="PS51221">
    <property type="entry name" value="TTL"/>
    <property type="match status" value="1"/>
</dbReference>
<gene>
    <name evidence="2" type="ORF">PCAL00307_LOCUS1048</name>
    <name evidence="3" type="ORF">PECAL_2P12000</name>
</gene>
<reference evidence="3" key="2">
    <citation type="submission" date="2021-11" db="EMBL/GenBank/DDBJ databases">
        <authorList>
            <consortium name="Genoscope - CEA"/>
            <person name="William W."/>
        </authorList>
    </citation>
    <scope>NUCLEOTIDE SEQUENCE</scope>
</reference>
<organism evidence="2">
    <name type="scientific">Pelagomonas calceolata</name>
    <dbReference type="NCBI Taxonomy" id="35677"/>
    <lineage>
        <taxon>Eukaryota</taxon>
        <taxon>Sar</taxon>
        <taxon>Stramenopiles</taxon>
        <taxon>Ochrophyta</taxon>
        <taxon>Pelagophyceae</taxon>
        <taxon>Pelagomonadales</taxon>
        <taxon>Pelagomonadaceae</taxon>
        <taxon>Pelagomonas</taxon>
    </lineage>
</organism>
<feature type="region of interest" description="Disordered" evidence="1">
    <location>
        <begin position="447"/>
        <end position="473"/>
    </location>
</feature>
<feature type="compositionally biased region" description="Low complexity" evidence="1">
    <location>
        <begin position="448"/>
        <end position="464"/>
    </location>
</feature>
<dbReference type="InterPro" id="IPR004344">
    <property type="entry name" value="TTL/TTLL_fam"/>
</dbReference>
<dbReference type="EMBL" id="HBIW01001217">
    <property type="protein sequence ID" value="CAE0685614.1"/>
    <property type="molecule type" value="Transcribed_RNA"/>
</dbReference>
<dbReference type="Gene3D" id="3.30.470.20">
    <property type="entry name" value="ATP-grasp fold, B domain"/>
    <property type="match status" value="1"/>
</dbReference>
<protein>
    <recommendedName>
        <fullName evidence="5">Tubulin--tyrosine ligase-like protein 9</fullName>
    </recommendedName>
</protein>
<accession>A0A7S3ZJX7</accession>
<evidence type="ECO:0000256" key="1">
    <source>
        <dbReference type="SAM" id="MobiDB-lite"/>
    </source>
</evidence>
<dbReference type="EMBL" id="CAKKNE010000002">
    <property type="protein sequence ID" value="CAH0368150.1"/>
    <property type="molecule type" value="Genomic_DNA"/>
</dbReference>
<reference evidence="2" key="1">
    <citation type="submission" date="2021-01" db="EMBL/GenBank/DDBJ databases">
        <authorList>
            <person name="Corre E."/>
            <person name="Pelletier E."/>
            <person name="Niang G."/>
            <person name="Scheremetjew M."/>
            <person name="Finn R."/>
            <person name="Kale V."/>
            <person name="Holt S."/>
            <person name="Cochrane G."/>
            <person name="Meng A."/>
            <person name="Brown T."/>
            <person name="Cohen L."/>
        </authorList>
    </citation>
    <scope>NUCLEOTIDE SEQUENCE</scope>
    <source>
        <strain evidence="2">CCMP1756</strain>
    </source>
</reference>
<dbReference type="Pfam" id="PF03133">
    <property type="entry name" value="TTL"/>
    <property type="match status" value="1"/>
</dbReference>
<name>A0A7S3ZJX7_9STRA</name>
<dbReference type="Proteomes" id="UP000789595">
    <property type="component" value="Unassembled WGS sequence"/>
</dbReference>
<dbReference type="SUPFAM" id="SSF56059">
    <property type="entry name" value="Glutathione synthetase ATP-binding domain-like"/>
    <property type="match status" value="1"/>
</dbReference>
<dbReference type="AlphaFoldDB" id="A0A7S3ZJX7"/>
<dbReference type="PANTHER" id="PTHR46069">
    <property type="entry name" value="TUBULIN TYROSINE LIGASE"/>
    <property type="match status" value="1"/>
</dbReference>
<keyword evidence="4" id="KW-1185">Reference proteome</keyword>
<proteinExistence type="predicted"/>
<evidence type="ECO:0000313" key="4">
    <source>
        <dbReference type="Proteomes" id="UP000789595"/>
    </source>
</evidence>
<evidence type="ECO:0000313" key="3">
    <source>
        <dbReference type="EMBL" id="CAH0368150.1"/>
    </source>
</evidence>
<evidence type="ECO:0000313" key="2">
    <source>
        <dbReference type="EMBL" id="CAE0685614.1"/>
    </source>
</evidence>
<dbReference type="OrthoDB" id="196367at2759"/>
<evidence type="ECO:0008006" key="5">
    <source>
        <dbReference type="Google" id="ProtNLM"/>
    </source>
</evidence>